<reference evidence="2 4" key="1">
    <citation type="journal article" date="2014" name="Genome Announc.">
        <title>Draft Genome Sequence of Bacillus alcalophilus AV1934, a Classic Alkaliphile Isolated from Human Feces in 1934.</title>
        <authorList>
            <person name="Attie O."/>
            <person name="Jayaprakash A."/>
            <person name="Shah H."/>
            <person name="Paulsen I.T."/>
            <person name="Morino M."/>
            <person name="Takahashi Y."/>
            <person name="Narumi I."/>
            <person name="Sachidanandam R."/>
            <person name="Satoh K."/>
            <person name="Ito M."/>
            <person name="Krulwich T.A."/>
        </authorList>
    </citation>
    <scope>NUCLEOTIDE SEQUENCE [LARGE SCALE GENOMIC DNA]</scope>
    <source>
        <strain evidence="2 4">AV1934</strain>
    </source>
</reference>
<dbReference type="InterPro" id="IPR016181">
    <property type="entry name" value="Acyl_CoA_acyltransferase"/>
</dbReference>
<feature type="domain" description="N-acetyltransferase" evidence="1">
    <location>
        <begin position="1"/>
        <end position="141"/>
    </location>
</feature>
<name>A0A094WGF8_ALKAL</name>
<proteinExistence type="predicted"/>
<dbReference type="RefSeq" id="WP_003323955.1">
    <property type="nucleotide sequence ID" value="NZ_ALPT02000045.1"/>
</dbReference>
<dbReference type="AlphaFoldDB" id="A0A094WGF8"/>
<dbReference type="Gene3D" id="3.40.630.30">
    <property type="match status" value="1"/>
</dbReference>
<dbReference type="InterPro" id="IPR039143">
    <property type="entry name" value="GNPNAT1-like"/>
</dbReference>
<dbReference type="eggNOG" id="COG2153">
    <property type="taxonomic scope" value="Bacteria"/>
</dbReference>
<dbReference type="PANTHER" id="PTHR13355">
    <property type="entry name" value="GLUCOSAMINE 6-PHOSPHATE N-ACETYLTRANSFERASE"/>
    <property type="match status" value="1"/>
</dbReference>
<dbReference type="SUPFAM" id="SSF55729">
    <property type="entry name" value="Acyl-CoA N-acyltransferases (Nat)"/>
    <property type="match status" value="1"/>
</dbReference>
<dbReference type="PANTHER" id="PTHR13355:SF11">
    <property type="entry name" value="GLUCOSAMINE 6-PHOSPHATE N-ACETYLTRANSFERASE"/>
    <property type="match status" value="1"/>
</dbReference>
<dbReference type="EMBL" id="JALP01000300">
    <property type="protein sequence ID" value="THG88858.1"/>
    <property type="molecule type" value="Genomic_DNA"/>
</dbReference>
<gene>
    <name evidence="3" type="ORF">AJ85_20895</name>
    <name evidence="2" type="ORF">BALCAV_0213895</name>
</gene>
<dbReference type="GO" id="GO:0004343">
    <property type="term" value="F:glucosamine 6-phosphate N-acetyltransferase activity"/>
    <property type="evidence" value="ECO:0007669"/>
    <property type="project" value="TreeGrafter"/>
</dbReference>
<dbReference type="PROSITE" id="PS51186">
    <property type="entry name" value="GNAT"/>
    <property type="match status" value="1"/>
</dbReference>
<comment type="caution">
    <text evidence="2">The sequence shown here is derived from an EMBL/GenBank/DDBJ whole genome shotgun (WGS) entry which is preliminary data.</text>
</comment>
<sequence length="141" mass="16059">MNIEKVNSKKQLEDAYRVRKEVFVGEQNVPIEEEIDQYEDEATHFVVYNEEHEAIGAARLREVDGSGKIERVCIVQTARGTGIGYELMNVLLDEIKERKLTKAKLNAQIQAEPFYQKLGFETVSGQFLDAGIPHVTMIKTM</sequence>
<dbReference type="STRING" id="1218173.BALCAV_0213895"/>
<dbReference type="EMBL" id="ALPT02000045">
    <property type="protein sequence ID" value="KGA96824.1"/>
    <property type="molecule type" value="Genomic_DNA"/>
</dbReference>
<evidence type="ECO:0000313" key="4">
    <source>
        <dbReference type="Proteomes" id="UP000002754"/>
    </source>
</evidence>
<keyword evidence="4" id="KW-1185">Reference proteome</keyword>
<reference evidence="3 5" key="2">
    <citation type="submission" date="2014-01" db="EMBL/GenBank/DDBJ databases">
        <title>Draft genome sequencing of Bacillus alcalophilus CGMCC 1.3604.</title>
        <authorList>
            <person name="Yang J."/>
            <person name="Diao L."/>
            <person name="Yang S."/>
        </authorList>
    </citation>
    <scope>NUCLEOTIDE SEQUENCE [LARGE SCALE GENOMIC DNA]</scope>
    <source>
        <strain evidence="3 5">CGMCC 1.3604</strain>
    </source>
</reference>
<dbReference type="CDD" id="cd04301">
    <property type="entry name" value="NAT_SF"/>
    <property type="match status" value="1"/>
</dbReference>
<protein>
    <submittedName>
        <fullName evidence="2">Acetyltransferase</fullName>
    </submittedName>
</protein>
<evidence type="ECO:0000259" key="1">
    <source>
        <dbReference type="PROSITE" id="PS51186"/>
    </source>
</evidence>
<dbReference type="Proteomes" id="UP000297014">
    <property type="component" value="Unassembled WGS sequence"/>
</dbReference>
<evidence type="ECO:0000313" key="5">
    <source>
        <dbReference type="Proteomes" id="UP000297014"/>
    </source>
</evidence>
<organism evidence="2 4">
    <name type="scientific">Alkalihalobacillus alcalophilus ATCC 27647 = CGMCC 1.3604</name>
    <dbReference type="NCBI Taxonomy" id="1218173"/>
    <lineage>
        <taxon>Bacteria</taxon>
        <taxon>Bacillati</taxon>
        <taxon>Bacillota</taxon>
        <taxon>Bacilli</taxon>
        <taxon>Bacillales</taxon>
        <taxon>Bacillaceae</taxon>
        <taxon>Alkalihalobacillus</taxon>
    </lineage>
</organism>
<evidence type="ECO:0000313" key="2">
    <source>
        <dbReference type="EMBL" id="KGA96824.1"/>
    </source>
</evidence>
<keyword evidence="2" id="KW-0808">Transferase</keyword>
<evidence type="ECO:0000313" key="3">
    <source>
        <dbReference type="EMBL" id="THG88858.1"/>
    </source>
</evidence>
<dbReference type="InterPro" id="IPR000182">
    <property type="entry name" value="GNAT_dom"/>
</dbReference>
<dbReference type="Proteomes" id="UP000002754">
    <property type="component" value="Unassembled WGS sequence"/>
</dbReference>
<dbReference type="Pfam" id="PF13673">
    <property type="entry name" value="Acetyltransf_10"/>
    <property type="match status" value="1"/>
</dbReference>
<accession>A0A094WGF8</accession>
<dbReference type="OrthoDB" id="9796171at2"/>